<evidence type="ECO:0000313" key="2">
    <source>
        <dbReference type="EMBL" id="KKL13360.1"/>
    </source>
</evidence>
<feature type="transmembrane region" description="Helical" evidence="1">
    <location>
        <begin position="94"/>
        <end position="114"/>
    </location>
</feature>
<sequence length="240" mass="26295">MKTLESSDGNAVESRVQAMPEDQVELTPLDDRKLMARVAAAIWGAIAGFGFIATVDPIRAGSENVAEMRSVAASAALIGVVVMLLPRARMSKRIFNLVLVLMTLHIGALAWAGGVVRGDLTMLFTLVVVFAAYFLSWRAAVGHIALIAVILTSRLFLVNALDATRIESIRLAILLPSLVIVAGLVSVLKRSVQEREEYIREQERYDRETGLLTVSGLDWTLDTEVSRSRRHARPLSLVLF</sequence>
<keyword evidence="1" id="KW-1133">Transmembrane helix</keyword>
<dbReference type="EMBL" id="LAZR01040886">
    <property type="protein sequence ID" value="KKL13360.1"/>
    <property type="molecule type" value="Genomic_DNA"/>
</dbReference>
<comment type="caution">
    <text evidence="2">The sequence shown here is derived from an EMBL/GenBank/DDBJ whole genome shotgun (WGS) entry which is preliminary data.</text>
</comment>
<name>A0A0F9AV93_9ZZZZ</name>
<organism evidence="2">
    <name type="scientific">marine sediment metagenome</name>
    <dbReference type="NCBI Taxonomy" id="412755"/>
    <lineage>
        <taxon>unclassified sequences</taxon>
        <taxon>metagenomes</taxon>
        <taxon>ecological metagenomes</taxon>
    </lineage>
</organism>
<dbReference type="AlphaFoldDB" id="A0A0F9AV93"/>
<feature type="transmembrane region" description="Helical" evidence="1">
    <location>
        <begin position="120"/>
        <end position="137"/>
    </location>
</feature>
<keyword evidence="1" id="KW-0812">Transmembrane</keyword>
<reference evidence="2" key="1">
    <citation type="journal article" date="2015" name="Nature">
        <title>Complex archaea that bridge the gap between prokaryotes and eukaryotes.</title>
        <authorList>
            <person name="Spang A."/>
            <person name="Saw J.H."/>
            <person name="Jorgensen S.L."/>
            <person name="Zaremba-Niedzwiedzka K."/>
            <person name="Martijn J."/>
            <person name="Lind A.E."/>
            <person name="van Eijk R."/>
            <person name="Schleper C."/>
            <person name="Guy L."/>
            <person name="Ettema T.J."/>
        </authorList>
    </citation>
    <scope>NUCLEOTIDE SEQUENCE</scope>
</reference>
<keyword evidence="1" id="KW-0472">Membrane</keyword>
<protein>
    <submittedName>
        <fullName evidence="2">Uncharacterized protein</fullName>
    </submittedName>
</protein>
<accession>A0A0F9AV93</accession>
<feature type="transmembrane region" description="Helical" evidence="1">
    <location>
        <begin position="144"/>
        <end position="163"/>
    </location>
</feature>
<feature type="transmembrane region" description="Helical" evidence="1">
    <location>
        <begin position="34"/>
        <end position="54"/>
    </location>
</feature>
<feature type="transmembrane region" description="Helical" evidence="1">
    <location>
        <begin position="66"/>
        <end position="85"/>
    </location>
</feature>
<gene>
    <name evidence="2" type="ORF">LCGC14_2526530</name>
</gene>
<proteinExistence type="predicted"/>
<feature type="transmembrane region" description="Helical" evidence="1">
    <location>
        <begin position="169"/>
        <end position="188"/>
    </location>
</feature>
<feature type="non-terminal residue" evidence="2">
    <location>
        <position position="240"/>
    </location>
</feature>
<evidence type="ECO:0000256" key="1">
    <source>
        <dbReference type="SAM" id="Phobius"/>
    </source>
</evidence>